<feature type="domain" description="PUA" evidence="9">
    <location>
        <begin position="285"/>
        <end position="369"/>
    </location>
</feature>
<gene>
    <name evidence="8 10" type="primary">proB</name>
    <name evidence="10" type="ORF">Fuma_01014</name>
</gene>
<dbReference type="GO" id="GO:0003723">
    <property type="term" value="F:RNA binding"/>
    <property type="evidence" value="ECO:0007669"/>
    <property type="project" value="InterPro"/>
</dbReference>
<dbReference type="RefSeq" id="WP_077023190.1">
    <property type="nucleotide sequence ID" value="NZ_CP017641.1"/>
</dbReference>
<evidence type="ECO:0000256" key="8">
    <source>
        <dbReference type="HAMAP-Rule" id="MF_00456"/>
    </source>
</evidence>
<dbReference type="PRINTS" id="PR00474">
    <property type="entry name" value="GLU5KINASE"/>
</dbReference>
<dbReference type="PANTHER" id="PTHR43654:SF1">
    <property type="entry name" value="ISOPENTENYL PHOSPHATE KINASE"/>
    <property type="match status" value="1"/>
</dbReference>
<dbReference type="SUPFAM" id="SSF88697">
    <property type="entry name" value="PUA domain-like"/>
    <property type="match status" value="1"/>
</dbReference>
<accession>A0A1P8WBK8</accession>
<dbReference type="GO" id="GO:0004349">
    <property type="term" value="F:glutamate 5-kinase activity"/>
    <property type="evidence" value="ECO:0007669"/>
    <property type="project" value="UniProtKB-UniRule"/>
</dbReference>
<dbReference type="Pfam" id="PF00696">
    <property type="entry name" value="AA_kinase"/>
    <property type="match status" value="1"/>
</dbReference>
<evidence type="ECO:0000313" key="10">
    <source>
        <dbReference type="EMBL" id="APZ91426.1"/>
    </source>
</evidence>
<comment type="similarity">
    <text evidence="8">Belongs to the glutamate 5-kinase family.</text>
</comment>
<sequence length="395" mass="42202">MRNLVRQEVFDSSRTLIIKIGSNVLTRSDDQLNEERIRHLSDQIDRLMNTGRKVVVVSSGAVAAGIGVLGLTQRPQTLPELQASAAAGQTRLMKAWGDSFGASGHKVAQILLTVNDFRSRRRYLNIRNTIRTLLAFGVTPVINENDSVSIAEITLGDNDQLAAMIAALVPNPLMIILSSVDGLYDGPPDSPGSKVISLVEQPNSSMLQHVSSDQSSRGRGGMGAKLQAILNATQTGESVILANGLADDVLDQISTGEEVGTLFLASGSTIPAWKRWIGYSARPEGTLQLDDGACKAVVQNGKSLLAVGIKNVVGTFGQGASVSLTQAGGREVARGLVNYTAEEIRRIAGHRSESIPELLGHIPYREVIHRDNLVVTDDSRVFSLGETTDAPPVQP</sequence>
<comment type="caution">
    <text evidence="8">Lacks conserved residue(s) required for the propagation of feature annotation.</text>
</comment>
<evidence type="ECO:0000313" key="11">
    <source>
        <dbReference type="Proteomes" id="UP000187735"/>
    </source>
</evidence>
<dbReference type="PIRSF" id="PIRSF000729">
    <property type="entry name" value="GK"/>
    <property type="match status" value="1"/>
</dbReference>
<dbReference type="HAMAP" id="MF_00456">
    <property type="entry name" value="ProB"/>
    <property type="match status" value="1"/>
</dbReference>
<dbReference type="Proteomes" id="UP000187735">
    <property type="component" value="Chromosome"/>
</dbReference>
<keyword evidence="4 8" id="KW-0808">Transferase</keyword>
<dbReference type="InterPro" id="IPR041739">
    <property type="entry name" value="G5K_ProB"/>
</dbReference>
<comment type="catalytic activity">
    <reaction evidence="8">
        <text>L-glutamate + ATP = L-glutamyl 5-phosphate + ADP</text>
        <dbReference type="Rhea" id="RHEA:14877"/>
        <dbReference type="ChEBI" id="CHEBI:29985"/>
        <dbReference type="ChEBI" id="CHEBI:30616"/>
        <dbReference type="ChEBI" id="CHEBI:58274"/>
        <dbReference type="ChEBI" id="CHEBI:456216"/>
        <dbReference type="EC" id="2.7.2.11"/>
    </reaction>
</comment>
<evidence type="ECO:0000256" key="4">
    <source>
        <dbReference type="ARBA" id="ARBA00022679"/>
    </source>
</evidence>
<dbReference type="InterPro" id="IPR005715">
    <property type="entry name" value="Glu_5kinase/COase_Synthase"/>
</dbReference>
<dbReference type="InterPro" id="IPR002478">
    <property type="entry name" value="PUA"/>
</dbReference>
<feature type="binding site" evidence="8">
    <location>
        <position position="146"/>
    </location>
    <ligand>
        <name>substrate</name>
    </ligand>
</feature>
<dbReference type="FunFam" id="3.40.1160.10:FF:000006">
    <property type="entry name" value="Glutamate 5-kinase"/>
    <property type="match status" value="1"/>
</dbReference>
<comment type="function">
    <text evidence="8">Catalyzes the transfer of a phosphate group to glutamate to form L-glutamate 5-phosphate.</text>
</comment>
<dbReference type="GO" id="GO:0005829">
    <property type="term" value="C:cytosol"/>
    <property type="evidence" value="ECO:0007669"/>
    <property type="project" value="TreeGrafter"/>
</dbReference>
<comment type="pathway">
    <text evidence="8">Amino-acid biosynthesis; L-proline biosynthesis; L-glutamate 5-semialdehyde from L-glutamate: step 1/2.</text>
</comment>
<dbReference type="FunFam" id="2.30.130.10:FF:000007">
    <property type="entry name" value="Glutamate 5-kinase"/>
    <property type="match status" value="1"/>
</dbReference>
<dbReference type="SUPFAM" id="SSF53633">
    <property type="entry name" value="Carbamate kinase-like"/>
    <property type="match status" value="1"/>
</dbReference>
<dbReference type="AlphaFoldDB" id="A0A1P8WBK8"/>
<dbReference type="CDD" id="cd21157">
    <property type="entry name" value="PUA_G5K"/>
    <property type="match status" value="1"/>
</dbReference>
<dbReference type="CDD" id="cd04242">
    <property type="entry name" value="AAK_G5K_ProB"/>
    <property type="match status" value="1"/>
</dbReference>
<keyword evidence="2 8" id="KW-0028">Amino-acid biosynthesis</keyword>
<feature type="binding site" evidence="8">
    <location>
        <position position="158"/>
    </location>
    <ligand>
        <name>substrate</name>
    </ligand>
</feature>
<dbReference type="InterPro" id="IPR011529">
    <property type="entry name" value="Glu_5kinase"/>
</dbReference>
<dbReference type="KEGG" id="fmr:Fuma_01014"/>
<evidence type="ECO:0000256" key="5">
    <source>
        <dbReference type="ARBA" id="ARBA00022741"/>
    </source>
</evidence>
<dbReference type="Gene3D" id="3.40.1160.10">
    <property type="entry name" value="Acetylglutamate kinase-like"/>
    <property type="match status" value="1"/>
</dbReference>
<evidence type="ECO:0000259" key="9">
    <source>
        <dbReference type="SMART" id="SM00359"/>
    </source>
</evidence>
<dbReference type="UniPathway" id="UPA00098">
    <property type="reaction ID" value="UER00359"/>
</dbReference>
<dbReference type="Pfam" id="PF01472">
    <property type="entry name" value="PUA"/>
    <property type="match status" value="1"/>
</dbReference>
<evidence type="ECO:0000256" key="2">
    <source>
        <dbReference type="ARBA" id="ARBA00022605"/>
    </source>
</evidence>
<comment type="subcellular location">
    <subcellularLocation>
        <location evidence="8">Cytoplasm</location>
    </subcellularLocation>
</comment>
<dbReference type="InterPro" id="IPR001048">
    <property type="entry name" value="Asp/Glu/Uridylate_kinase"/>
</dbReference>
<dbReference type="InterPro" id="IPR036393">
    <property type="entry name" value="AceGlu_kinase-like_sf"/>
</dbReference>
<dbReference type="InterPro" id="IPR036974">
    <property type="entry name" value="PUA_sf"/>
</dbReference>
<proteinExistence type="inferred from homology"/>
<evidence type="ECO:0000256" key="6">
    <source>
        <dbReference type="ARBA" id="ARBA00022777"/>
    </source>
</evidence>
<keyword evidence="5 8" id="KW-0547">Nucleotide-binding</keyword>
<dbReference type="NCBIfam" id="TIGR01027">
    <property type="entry name" value="proB"/>
    <property type="match status" value="1"/>
</dbReference>
<dbReference type="STRING" id="1891926.Fuma_01014"/>
<dbReference type="OrthoDB" id="9804434at2"/>
<evidence type="ECO:0000256" key="7">
    <source>
        <dbReference type="ARBA" id="ARBA00022840"/>
    </source>
</evidence>
<dbReference type="EMBL" id="CP017641">
    <property type="protein sequence ID" value="APZ91426.1"/>
    <property type="molecule type" value="Genomic_DNA"/>
</dbReference>
<name>A0A1P8WBK8_9PLAN</name>
<dbReference type="PROSITE" id="PS50890">
    <property type="entry name" value="PUA"/>
    <property type="match status" value="1"/>
</dbReference>
<dbReference type="SMART" id="SM00359">
    <property type="entry name" value="PUA"/>
    <property type="match status" value="1"/>
</dbReference>
<dbReference type="Gene3D" id="2.30.130.10">
    <property type="entry name" value="PUA domain"/>
    <property type="match status" value="1"/>
</dbReference>
<evidence type="ECO:0000256" key="3">
    <source>
        <dbReference type="ARBA" id="ARBA00022650"/>
    </source>
</evidence>
<reference evidence="10 11" key="1">
    <citation type="journal article" date="2016" name="Front. Microbiol.">
        <title>Fuerstia marisgermanicae gen. nov., sp. nov., an Unusual Member of the Phylum Planctomycetes from the German Wadden Sea.</title>
        <authorList>
            <person name="Kohn T."/>
            <person name="Heuer A."/>
            <person name="Jogler M."/>
            <person name="Vollmers J."/>
            <person name="Boedeker C."/>
            <person name="Bunk B."/>
            <person name="Rast P."/>
            <person name="Borchert D."/>
            <person name="Glockner I."/>
            <person name="Freese H.M."/>
            <person name="Klenk H.P."/>
            <person name="Overmann J."/>
            <person name="Kaster A.K."/>
            <person name="Rohde M."/>
            <person name="Wiegand S."/>
            <person name="Jogler C."/>
        </authorList>
    </citation>
    <scope>NUCLEOTIDE SEQUENCE [LARGE SCALE GENOMIC DNA]</scope>
    <source>
        <strain evidence="10 11">NH11</strain>
    </source>
</reference>
<dbReference type="InterPro" id="IPR015947">
    <property type="entry name" value="PUA-like_sf"/>
</dbReference>
<keyword evidence="7 8" id="KW-0067">ATP-binding</keyword>
<keyword evidence="3 8" id="KW-0641">Proline biosynthesis</keyword>
<dbReference type="EC" id="2.7.2.11" evidence="8"/>
<dbReference type="InterPro" id="IPR001057">
    <property type="entry name" value="Glu/AcGlu_kinase"/>
</dbReference>
<keyword evidence="6 8" id="KW-0418">Kinase</keyword>
<feature type="binding site" evidence="8">
    <location>
        <position position="59"/>
    </location>
    <ligand>
        <name>substrate</name>
    </ligand>
</feature>
<dbReference type="GO" id="GO:0055129">
    <property type="term" value="P:L-proline biosynthetic process"/>
    <property type="evidence" value="ECO:0007669"/>
    <property type="project" value="UniProtKB-UniRule"/>
</dbReference>
<organism evidence="10 11">
    <name type="scientific">Fuerstiella marisgermanici</name>
    <dbReference type="NCBI Taxonomy" id="1891926"/>
    <lineage>
        <taxon>Bacteria</taxon>
        <taxon>Pseudomonadati</taxon>
        <taxon>Planctomycetota</taxon>
        <taxon>Planctomycetia</taxon>
        <taxon>Planctomycetales</taxon>
        <taxon>Planctomycetaceae</taxon>
        <taxon>Fuerstiella</taxon>
    </lineage>
</organism>
<keyword evidence="11" id="KW-1185">Reference proteome</keyword>
<keyword evidence="1 8" id="KW-0963">Cytoplasm</keyword>
<protein>
    <recommendedName>
        <fullName evidence="8">Glutamate 5-kinase</fullName>
        <ecNumber evidence="8">2.7.2.11</ecNumber>
    </recommendedName>
    <alternativeName>
        <fullName evidence="8">Gamma-glutamyl kinase</fullName>
        <shortName evidence="8">GK</shortName>
    </alternativeName>
</protein>
<evidence type="ECO:0000256" key="1">
    <source>
        <dbReference type="ARBA" id="ARBA00022490"/>
    </source>
</evidence>
<feature type="binding site" evidence="8">
    <location>
        <position position="19"/>
    </location>
    <ligand>
        <name>ATP</name>
        <dbReference type="ChEBI" id="CHEBI:30616"/>
    </ligand>
</feature>
<dbReference type="PANTHER" id="PTHR43654">
    <property type="entry name" value="GLUTAMATE 5-KINASE"/>
    <property type="match status" value="1"/>
</dbReference>
<dbReference type="GO" id="GO:0005524">
    <property type="term" value="F:ATP binding"/>
    <property type="evidence" value="ECO:0007669"/>
    <property type="project" value="UniProtKB-KW"/>
</dbReference>